<name>A0AAW0X1W1_CHEQU</name>
<accession>A0AAW0X1W1</accession>
<organism evidence="2 3">
    <name type="scientific">Cherax quadricarinatus</name>
    <name type="common">Australian red claw crayfish</name>
    <dbReference type="NCBI Taxonomy" id="27406"/>
    <lineage>
        <taxon>Eukaryota</taxon>
        <taxon>Metazoa</taxon>
        <taxon>Ecdysozoa</taxon>
        <taxon>Arthropoda</taxon>
        <taxon>Crustacea</taxon>
        <taxon>Multicrustacea</taxon>
        <taxon>Malacostraca</taxon>
        <taxon>Eumalacostraca</taxon>
        <taxon>Eucarida</taxon>
        <taxon>Decapoda</taxon>
        <taxon>Pleocyemata</taxon>
        <taxon>Astacidea</taxon>
        <taxon>Parastacoidea</taxon>
        <taxon>Parastacidae</taxon>
        <taxon>Cherax</taxon>
    </lineage>
</organism>
<dbReference type="InterPro" id="IPR013154">
    <property type="entry name" value="ADH-like_N"/>
</dbReference>
<evidence type="ECO:0000313" key="3">
    <source>
        <dbReference type="Proteomes" id="UP001445076"/>
    </source>
</evidence>
<evidence type="ECO:0000313" key="2">
    <source>
        <dbReference type="EMBL" id="KAK8734259.1"/>
    </source>
</evidence>
<proteinExistence type="predicted"/>
<evidence type="ECO:0000259" key="1">
    <source>
        <dbReference type="Pfam" id="PF08240"/>
    </source>
</evidence>
<dbReference type="Proteomes" id="UP001445076">
    <property type="component" value="Unassembled WGS sequence"/>
</dbReference>
<dbReference type="InterPro" id="IPR050700">
    <property type="entry name" value="YIM1/Zinc_Alcohol_DH_Fams"/>
</dbReference>
<feature type="non-terminal residue" evidence="2">
    <location>
        <position position="210"/>
    </location>
</feature>
<dbReference type="Pfam" id="PF08240">
    <property type="entry name" value="ADH_N"/>
    <property type="match status" value="1"/>
</dbReference>
<gene>
    <name evidence="2" type="ORF">OTU49_006091</name>
</gene>
<reference evidence="2 3" key="1">
    <citation type="journal article" date="2024" name="BMC Genomics">
        <title>Genome assembly of redclaw crayfish (Cherax quadricarinatus) provides insights into its immune adaptation and hypoxia tolerance.</title>
        <authorList>
            <person name="Liu Z."/>
            <person name="Zheng J."/>
            <person name="Li H."/>
            <person name="Fang K."/>
            <person name="Wang S."/>
            <person name="He J."/>
            <person name="Zhou D."/>
            <person name="Weng S."/>
            <person name="Chi M."/>
            <person name="Gu Z."/>
            <person name="He J."/>
            <person name="Li F."/>
            <person name="Wang M."/>
        </authorList>
    </citation>
    <scope>NUCLEOTIDE SEQUENCE [LARGE SCALE GENOMIC DNA]</scope>
    <source>
        <strain evidence="2">ZL_2023a</strain>
    </source>
</reference>
<comment type="caution">
    <text evidence="2">The sequence shown here is derived from an EMBL/GenBank/DDBJ whole genome shotgun (WGS) entry which is preliminary data.</text>
</comment>
<dbReference type="Gene3D" id="3.90.180.10">
    <property type="entry name" value="Medium-chain alcohol dehydrogenases, catalytic domain"/>
    <property type="match status" value="1"/>
</dbReference>
<dbReference type="InterPro" id="IPR011032">
    <property type="entry name" value="GroES-like_sf"/>
</dbReference>
<dbReference type="AlphaFoldDB" id="A0AAW0X1W1"/>
<dbReference type="EMBL" id="JARKIK010000051">
    <property type="protein sequence ID" value="KAK8734259.1"/>
    <property type="molecule type" value="Genomic_DNA"/>
</dbReference>
<dbReference type="PANTHER" id="PTHR11695:SF294">
    <property type="entry name" value="RETICULON-4-INTERACTING PROTEIN 1, MITOCHONDRIAL"/>
    <property type="match status" value="1"/>
</dbReference>
<feature type="non-terminal residue" evidence="2">
    <location>
        <position position="1"/>
    </location>
</feature>
<dbReference type="GO" id="GO:0005739">
    <property type="term" value="C:mitochondrion"/>
    <property type="evidence" value="ECO:0007669"/>
    <property type="project" value="TreeGrafter"/>
</dbReference>
<dbReference type="SUPFAM" id="SSF50129">
    <property type="entry name" value="GroES-like"/>
    <property type="match status" value="1"/>
</dbReference>
<feature type="domain" description="Alcohol dehydrogenase-like N-terminal" evidence="1">
    <location>
        <begin position="110"/>
        <end position="206"/>
    </location>
</feature>
<keyword evidence="3" id="KW-1185">Reference proteome</keyword>
<protein>
    <recommendedName>
        <fullName evidence="1">Alcohol dehydrogenase-like N-terminal domain-containing protein</fullName>
    </recommendedName>
</protein>
<dbReference type="PANTHER" id="PTHR11695">
    <property type="entry name" value="ALCOHOL DEHYDROGENASE RELATED"/>
    <property type="match status" value="1"/>
</dbReference>
<sequence>TKRKTYIFNFYFMFWTTYIKMVGVQQVRQLHILGKCVVTSSLGSVPSGLKKMSCRILSSVRGFSLSCHKSTSVAEAESASGLRMRAWQVSNYDGVDGLSLCSVRTPPVLQPGDLLVRVHAASVNPIDTAIIRGYGGRVLNTMRAMGRFKQGVFDENQVEFPLTAGRDFAGEVVYVGQGVKTVKIGDKVFGVVSPQNQGSHAEYVVTSACN</sequence>